<dbReference type="Proteomes" id="UP001596171">
    <property type="component" value="Unassembled WGS sequence"/>
</dbReference>
<dbReference type="EMBL" id="JBHSSE010000016">
    <property type="protein sequence ID" value="MFC6201604.1"/>
    <property type="molecule type" value="Genomic_DNA"/>
</dbReference>
<keyword evidence="1" id="KW-1133">Transmembrane helix</keyword>
<sequence length="152" mass="17077">MSRLKIFIQAYLSTAFFVLIVGYLVTAPRTGAFVFHWNVANMYLASSYLVWYPILNLSLPKWRQHHVTVRSTGQQAYQNVLRDQPGTAQRTWSSLNPAVAHTSLMLLNGAADDMIGPLINWLLKSLSLLLVLPILIGLLISKVIKARKQSTI</sequence>
<keyword evidence="1" id="KW-0472">Membrane</keyword>
<reference evidence="3" key="1">
    <citation type="journal article" date="2019" name="Int. J. Syst. Evol. Microbiol.">
        <title>The Global Catalogue of Microorganisms (GCM) 10K type strain sequencing project: providing services to taxonomists for standard genome sequencing and annotation.</title>
        <authorList>
            <consortium name="The Broad Institute Genomics Platform"/>
            <consortium name="The Broad Institute Genome Sequencing Center for Infectious Disease"/>
            <person name="Wu L."/>
            <person name="Ma J."/>
        </authorList>
    </citation>
    <scope>NUCLEOTIDE SEQUENCE [LARGE SCALE GENOMIC DNA]</scope>
    <source>
        <strain evidence="3">CCM 8930</strain>
    </source>
</reference>
<feature type="transmembrane region" description="Helical" evidence="1">
    <location>
        <begin position="6"/>
        <end position="26"/>
    </location>
</feature>
<accession>A0ABW1SK41</accession>
<evidence type="ECO:0000313" key="3">
    <source>
        <dbReference type="Proteomes" id="UP001596171"/>
    </source>
</evidence>
<feature type="transmembrane region" description="Helical" evidence="1">
    <location>
        <begin position="33"/>
        <end position="54"/>
    </location>
</feature>
<organism evidence="2 3">
    <name type="scientific">Lactiplantibacillus nangangensis</name>
    <dbReference type="NCBI Taxonomy" id="2559917"/>
    <lineage>
        <taxon>Bacteria</taxon>
        <taxon>Bacillati</taxon>
        <taxon>Bacillota</taxon>
        <taxon>Bacilli</taxon>
        <taxon>Lactobacillales</taxon>
        <taxon>Lactobacillaceae</taxon>
        <taxon>Lactiplantibacillus</taxon>
    </lineage>
</organism>
<evidence type="ECO:0000256" key="1">
    <source>
        <dbReference type="SAM" id="Phobius"/>
    </source>
</evidence>
<dbReference type="RefSeq" id="WP_137615235.1">
    <property type="nucleotide sequence ID" value="NZ_BJDI01000002.1"/>
</dbReference>
<comment type="caution">
    <text evidence="2">The sequence shown here is derived from an EMBL/GenBank/DDBJ whole genome shotgun (WGS) entry which is preliminary data.</text>
</comment>
<keyword evidence="3" id="KW-1185">Reference proteome</keyword>
<protein>
    <recommendedName>
        <fullName evidence="4">Integral membrane protein</fullName>
    </recommendedName>
</protein>
<evidence type="ECO:0008006" key="4">
    <source>
        <dbReference type="Google" id="ProtNLM"/>
    </source>
</evidence>
<gene>
    <name evidence="2" type="ORF">ACFP1L_06930</name>
</gene>
<name>A0ABW1SK41_9LACO</name>
<proteinExistence type="predicted"/>
<feature type="transmembrane region" description="Helical" evidence="1">
    <location>
        <begin position="121"/>
        <end position="140"/>
    </location>
</feature>
<keyword evidence="1" id="KW-0812">Transmembrane</keyword>
<evidence type="ECO:0000313" key="2">
    <source>
        <dbReference type="EMBL" id="MFC6201604.1"/>
    </source>
</evidence>